<evidence type="ECO:0000313" key="2">
    <source>
        <dbReference type="Proteomes" id="UP000830671"/>
    </source>
</evidence>
<proteinExistence type="predicted"/>
<reference evidence="1" key="1">
    <citation type="journal article" date="2021" name="Mol. Plant Microbe Interact.">
        <title>Complete Genome Sequence of the Plant-Pathogenic Fungus Colletotrichum lupini.</title>
        <authorList>
            <person name="Baroncelli R."/>
            <person name="Pensec F."/>
            <person name="Da Lio D."/>
            <person name="Boufleur T."/>
            <person name="Vicente I."/>
            <person name="Sarrocco S."/>
            <person name="Picot A."/>
            <person name="Baraldi E."/>
            <person name="Sukno S."/>
            <person name="Thon M."/>
            <person name="Le Floch G."/>
        </authorList>
    </citation>
    <scope>NUCLEOTIDE SEQUENCE</scope>
    <source>
        <strain evidence="1">IMI 504893</strain>
    </source>
</reference>
<keyword evidence="2" id="KW-1185">Reference proteome</keyword>
<organism evidence="1 2">
    <name type="scientific">Colletotrichum lupini</name>
    <dbReference type="NCBI Taxonomy" id="145971"/>
    <lineage>
        <taxon>Eukaryota</taxon>
        <taxon>Fungi</taxon>
        <taxon>Dikarya</taxon>
        <taxon>Ascomycota</taxon>
        <taxon>Pezizomycotina</taxon>
        <taxon>Sordariomycetes</taxon>
        <taxon>Hypocreomycetidae</taxon>
        <taxon>Glomerellales</taxon>
        <taxon>Glomerellaceae</taxon>
        <taxon>Colletotrichum</taxon>
        <taxon>Colletotrichum acutatum species complex</taxon>
    </lineage>
</organism>
<name>A0A9Q8WCR6_9PEZI</name>
<dbReference type="KEGG" id="clup:CLUP02_03858"/>
<gene>
    <name evidence="1" type="ORF">CLUP02_03858</name>
</gene>
<accession>A0A9Q8WCR6</accession>
<dbReference type="GeneID" id="73337885"/>
<dbReference type="RefSeq" id="XP_049140018.1">
    <property type="nucleotide sequence ID" value="XM_049282875.1"/>
</dbReference>
<dbReference type="AlphaFoldDB" id="A0A9Q8WCR6"/>
<dbReference type="Proteomes" id="UP000830671">
    <property type="component" value="Chromosome 2"/>
</dbReference>
<evidence type="ECO:0000313" key="1">
    <source>
        <dbReference type="EMBL" id="UQC78381.1"/>
    </source>
</evidence>
<dbReference type="EMBL" id="CP019474">
    <property type="protein sequence ID" value="UQC78381.1"/>
    <property type="molecule type" value="Genomic_DNA"/>
</dbReference>
<sequence>MWIPHGRGIFLAFRPLLSTSLSSHVLPRFLFASSGLAWPSLCLFARTGGGFCFQTLFRRYAFPPAIQSYWIRLERQVRISQPAPFDSAGTLFPKSWLQAAEIPNSLLYVHSKAR</sequence>
<protein>
    <submittedName>
        <fullName evidence="1">Uncharacterized protein</fullName>
    </submittedName>
</protein>